<name>A0A076FAF8_9BACT</name>
<organism evidence="2 3">
    <name type="scientific">Campylobacter iguaniorum</name>
    <dbReference type="NCBI Taxonomy" id="1244531"/>
    <lineage>
        <taxon>Bacteria</taxon>
        <taxon>Pseudomonadati</taxon>
        <taxon>Campylobacterota</taxon>
        <taxon>Epsilonproteobacteria</taxon>
        <taxon>Campylobacterales</taxon>
        <taxon>Campylobacteraceae</taxon>
        <taxon>Campylobacter</taxon>
    </lineage>
</organism>
<evidence type="ECO:0000313" key="3">
    <source>
        <dbReference type="Proteomes" id="UP000028486"/>
    </source>
</evidence>
<keyword evidence="1" id="KW-0472">Membrane</keyword>
<dbReference type="EMBL" id="CP009043">
    <property type="protein sequence ID" value="AII15205.1"/>
    <property type="molecule type" value="Genomic_DNA"/>
</dbReference>
<evidence type="ECO:0000313" key="2">
    <source>
        <dbReference type="EMBL" id="AII15205.1"/>
    </source>
</evidence>
<protein>
    <submittedName>
        <fullName evidence="2">Uncharacterized protein</fullName>
    </submittedName>
</protein>
<dbReference type="OrthoDB" id="5372846at2"/>
<reference evidence="3" key="1">
    <citation type="journal article" date="2014" name="Genome Announc.">
        <title>Complete Genome Sequence of Campylobacter iguaniorum Strain 1485ET, Isolated from a Bearded Dragon (Pogona vitticeps).</title>
        <authorList>
            <person name="Gilbert M.J."/>
            <person name="Miller W.G."/>
            <person name="Yee E."/>
            <person name="Kik M."/>
            <person name="Wagenaar J.A."/>
            <person name="Duim B."/>
        </authorList>
    </citation>
    <scope>NUCLEOTIDE SEQUENCE [LARGE SCALE GENOMIC DNA]</scope>
    <source>
        <strain evidence="3">1485E</strain>
    </source>
</reference>
<accession>A0A076FAF8</accession>
<dbReference type="PROSITE" id="PS51257">
    <property type="entry name" value="PROKAR_LIPOPROTEIN"/>
    <property type="match status" value="1"/>
</dbReference>
<dbReference type="STRING" id="1244531.CIG2463D_1573"/>
<dbReference type="Proteomes" id="UP000028486">
    <property type="component" value="Chromosome"/>
</dbReference>
<dbReference type="KEGG" id="caj:CIG1485E_1382"/>
<gene>
    <name evidence="2" type="ORF">CIG1485E_1382</name>
</gene>
<evidence type="ECO:0000256" key="1">
    <source>
        <dbReference type="SAM" id="Phobius"/>
    </source>
</evidence>
<dbReference type="eggNOG" id="ENOG50318ZM">
    <property type="taxonomic scope" value="Bacteria"/>
</dbReference>
<keyword evidence="1" id="KW-1133">Transmembrane helix</keyword>
<dbReference type="AlphaFoldDB" id="A0A076FAF8"/>
<sequence>MNKDRSLEEVDLVKLLLYALIFVIACIIMIVIFLIPSIKEYKNAKLQNSDKIVNLAKIEQVYNSHYDNLQSLKTISKKPLDAINHPFSEIKFVAQTGKFFSNVKLNKLPKIDEKENFLRYELNVTGLMKSPQNLYDFLDFVNEYESIVRVDFPISMKSDGEKIDTSFKIKVYTSLEYQEAPAAQK</sequence>
<proteinExistence type="predicted"/>
<keyword evidence="3" id="KW-1185">Reference proteome</keyword>
<keyword evidence="1" id="KW-0812">Transmembrane</keyword>
<dbReference type="RefSeq" id="WP_038454899.1">
    <property type="nucleotide sequence ID" value="NZ_CP009043.1"/>
</dbReference>
<dbReference type="HOGENOM" id="CLU_123844_0_0_7"/>
<feature type="transmembrane region" description="Helical" evidence="1">
    <location>
        <begin position="15"/>
        <end position="35"/>
    </location>
</feature>